<reference evidence="2 3" key="1">
    <citation type="journal article" date="2019" name="Nat. Med.">
        <title>A library of human gut bacterial isolates paired with longitudinal multiomics data enables mechanistic microbiome research.</title>
        <authorList>
            <person name="Poyet M."/>
            <person name="Groussin M."/>
            <person name="Gibbons S.M."/>
            <person name="Avila-Pacheco J."/>
            <person name="Jiang X."/>
            <person name="Kearney S.M."/>
            <person name="Perrotta A.R."/>
            <person name="Berdy B."/>
            <person name="Zhao S."/>
            <person name="Lieberman T.D."/>
            <person name="Swanson P.K."/>
            <person name="Smith M."/>
            <person name="Roesemann S."/>
            <person name="Alexander J.E."/>
            <person name="Rich S.A."/>
            <person name="Livny J."/>
            <person name="Vlamakis H."/>
            <person name="Clish C."/>
            <person name="Bullock K."/>
            <person name="Deik A."/>
            <person name="Scott J."/>
            <person name="Pierce K.A."/>
            <person name="Xavier R.J."/>
            <person name="Alm E.J."/>
        </authorList>
    </citation>
    <scope>NUCLEOTIDE SEQUENCE [LARGE SCALE GENOMIC DNA]</scope>
    <source>
        <strain evidence="2 3">BIOML-A183</strain>
    </source>
</reference>
<organism evidence="2 3">
    <name type="scientific">Bacteroides ovatus</name>
    <dbReference type="NCBI Taxonomy" id="28116"/>
    <lineage>
        <taxon>Bacteria</taxon>
        <taxon>Pseudomonadati</taxon>
        <taxon>Bacteroidota</taxon>
        <taxon>Bacteroidia</taxon>
        <taxon>Bacteroidales</taxon>
        <taxon>Bacteroidaceae</taxon>
        <taxon>Bacteroides</taxon>
    </lineage>
</organism>
<dbReference type="GO" id="GO:0003677">
    <property type="term" value="F:DNA binding"/>
    <property type="evidence" value="ECO:0007669"/>
    <property type="project" value="InterPro"/>
</dbReference>
<protein>
    <submittedName>
        <fullName evidence="2">IS1380 family transposase</fullName>
    </submittedName>
</protein>
<sequence>MAKKAIKSEKLTPFGGIFAMMEQFDSTLSYVIDTTLGLRCRLYGYQYSEIIRSLMSIYFCGGSCIEDVTTHLMPHLSLHPTLRTCSSDTILRAIKELTQENISYTSDTGKNYDFNTADTLNTLLLNCMCAAGQLKEGEMYDVDFDHQFIETEKYDAKPTYKKFLGYRPGVYVIGDMIVYVENSDGNTNVRFYQAETHKRFFALLEANSIRVNRFRADCGSCSKEIVSEIEKHCTHFYIRANRCSSLYDDLFSLRGWKTEEINGIQFELNSILVEKWEGKCYRLVIQRQRRNSGDLDLWEGEYTYRCILTNDYKSSTRDIVEFYNLRGGKERIFDDMNNGFGWSRLPKSFMAENTVFLLLTALIHNFYKTIMSRLDTKAFGLKKTSRIKAFVFRFISVPAKWIMTARQYVLNIYTENRAYARPFKTGFG</sequence>
<dbReference type="NCBIfam" id="NF033539">
    <property type="entry name" value="transpos_IS1380"/>
    <property type="match status" value="1"/>
</dbReference>
<dbReference type="EMBL" id="VWLX01000035">
    <property type="protein sequence ID" value="KAA3797462.1"/>
    <property type="molecule type" value="Genomic_DNA"/>
</dbReference>
<evidence type="ECO:0000313" key="3">
    <source>
        <dbReference type="Proteomes" id="UP000460135"/>
    </source>
</evidence>
<evidence type="ECO:0000259" key="1">
    <source>
        <dbReference type="Pfam" id="PF01609"/>
    </source>
</evidence>
<dbReference type="AlphaFoldDB" id="A0A6N3V3I9"/>
<feature type="domain" description="Transposase IS4-like" evidence="1">
    <location>
        <begin position="140"/>
        <end position="366"/>
    </location>
</feature>
<proteinExistence type="predicted"/>
<dbReference type="GO" id="GO:0006313">
    <property type="term" value="P:DNA transposition"/>
    <property type="evidence" value="ECO:0007669"/>
    <property type="project" value="InterPro"/>
</dbReference>
<comment type="caution">
    <text evidence="2">The sequence shown here is derived from an EMBL/GenBank/DDBJ whole genome shotgun (WGS) entry which is preliminary data.</text>
</comment>
<dbReference type="GO" id="GO:0004803">
    <property type="term" value="F:transposase activity"/>
    <property type="evidence" value="ECO:0007669"/>
    <property type="project" value="InterPro"/>
</dbReference>
<dbReference type="Pfam" id="PF01609">
    <property type="entry name" value="DDE_Tnp_1"/>
    <property type="match status" value="1"/>
</dbReference>
<dbReference type="InterPro" id="IPR002559">
    <property type="entry name" value="Transposase_11"/>
</dbReference>
<name>A0A6N3V3I9_BACOV</name>
<gene>
    <name evidence="2" type="ORF">F3F51_27685</name>
</gene>
<evidence type="ECO:0000313" key="2">
    <source>
        <dbReference type="EMBL" id="KAA3797462.1"/>
    </source>
</evidence>
<accession>A0A6N3V3I9</accession>
<dbReference type="Proteomes" id="UP000460135">
    <property type="component" value="Unassembled WGS sequence"/>
</dbReference>
<dbReference type="InterPro" id="IPR047960">
    <property type="entry name" value="Transpos_IS1380"/>
</dbReference>